<accession>A0ACB9PEM5</accession>
<proteinExistence type="predicted"/>
<organism evidence="1 2">
    <name type="scientific">Bauhinia variegata</name>
    <name type="common">Purple orchid tree</name>
    <name type="synonym">Phanera variegata</name>
    <dbReference type="NCBI Taxonomy" id="167791"/>
    <lineage>
        <taxon>Eukaryota</taxon>
        <taxon>Viridiplantae</taxon>
        <taxon>Streptophyta</taxon>
        <taxon>Embryophyta</taxon>
        <taxon>Tracheophyta</taxon>
        <taxon>Spermatophyta</taxon>
        <taxon>Magnoliopsida</taxon>
        <taxon>eudicotyledons</taxon>
        <taxon>Gunneridae</taxon>
        <taxon>Pentapetalae</taxon>
        <taxon>rosids</taxon>
        <taxon>fabids</taxon>
        <taxon>Fabales</taxon>
        <taxon>Fabaceae</taxon>
        <taxon>Cercidoideae</taxon>
        <taxon>Cercideae</taxon>
        <taxon>Bauhiniinae</taxon>
        <taxon>Bauhinia</taxon>
    </lineage>
</organism>
<evidence type="ECO:0000313" key="1">
    <source>
        <dbReference type="EMBL" id="KAI4346808.1"/>
    </source>
</evidence>
<sequence>MFTPQKWSGLSLTPKRRTVSGSNPNVGADGTAVKGKSVAFLEAKTPGSGSVIPNGGNMLIESGEEDVDQELLVKRLASIQNELYDYQYNMGLLLIEKKDWDSKYEQLSQQLAEAKDALEQEKSSYLITISEAEKREENLRKALGVEKECVIDLEKALREMRAEHAKIKFTADSKLAEANALGASVEEKSLEIEAKLRAADAKLAELSRKSSEIDRKSYDLEAQESVLRRDRLSFTAEREAHESTLSKQREDLREWEKKLQEGEERLANGQKILNEREQRAYENDRIVREKEKDLEEAQKNIDATNVTLRNKEDDMNNRLADITLKEKEYDAVKMSLDMKEKELSVWEEKLNARENVEIQKLLDEHNATLDAKKKEFEVELDEKRKSFEDGLKNRLLELEKKEAEINHMEDKLAKREQALQKKTDKLREKEKELELKSKALKEREKSIKSEEKNLEEEKGQNDSEREKLLSLKAELEKIRAANEEELLKIREETNQLKVTEVERSEYVQLQSELKHEIEHYRVQEAQLLKEADDLRKQKEAFEKEWDELDLKREAVGKELNDVNEQKEEISRLTQSEEEKLKKEKQATQDYVQRELEALKLAKESFSAQMEDEKSDLAEKVKSERNQMLLNFEVQKRELEADMQNQLEQKERDFLERRKSFEEEREREIDNINYLREVAGREMEEMKLQRKRLEKEKQEADENKKHLESQQVEIRKDIDGLIDLNIKLKDQRQQIVDERKRFIEFVEKLRDCQNCGEMISEFMLSDSQSLDKIENTEVPLLPKLSNEFLRGFSDRNMALGQNTNLSPTIDSQSPVSGGKMSWLKKCTKIFKFSPGTKIGSENIRSLRDVTTSSNEKAKTGTSPRGLSETENEAELSFAVVSDSLDVQRVQSDNKIRDVDPDQDPSGDDHSNIDSKAPEAPEYSQQKPRRGRGRSKVNRTRTMKAVVKDAKAILGEPVDEGETQYPNGDAEDSANVNSESQSQSSRRLPNVRKRNHAQTSEISVSEHGDNNEGHSDSEITGKRKRRRQKAAPSVQTAGEARYNLRRPKVSGAAAASARGVSGGRKEIEEEVGRVKYTEGGSHTNENGASTHHAQSDKIVEVHDGYGDTTKNLANNMALSEEVNGKPDSPEEEHDAEYRSESHDEDAGDVDDEDGDEEYEHPGEASMGKKLWKFLTT</sequence>
<dbReference type="EMBL" id="CM039429">
    <property type="protein sequence ID" value="KAI4346808.1"/>
    <property type="molecule type" value="Genomic_DNA"/>
</dbReference>
<dbReference type="Proteomes" id="UP000828941">
    <property type="component" value="Chromosome 4"/>
</dbReference>
<comment type="caution">
    <text evidence="1">The sequence shown here is derived from an EMBL/GenBank/DDBJ whole genome shotgun (WGS) entry which is preliminary data.</text>
</comment>
<protein>
    <submittedName>
        <fullName evidence="1">Uncharacterized protein</fullName>
    </submittedName>
</protein>
<keyword evidence="2" id="KW-1185">Reference proteome</keyword>
<gene>
    <name evidence="1" type="ORF">L6164_007675</name>
</gene>
<evidence type="ECO:0000313" key="2">
    <source>
        <dbReference type="Proteomes" id="UP000828941"/>
    </source>
</evidence>
<name>A0ACB9PEM5_BAUVA</name>
<reference evidence="1 2" key="1">
    <citation type="journal article" date="2022" name="DNA Res.">
        <title>Chromosomal-level genome assembly of the orchid tree Bauhinia variegata (Leguminosae; Cercidoideae) supports the allotetraploid origin hypothesis of Bauhinia.</title>
        <authorList>
            <person name="Zhong Y."/>
            <person name="Chen Y."/>
            <person name="Zheng D."/>
            <person name="Pang J."/>
            <person name="Liu Y."/>
            <person name="Luo S."/>
            <person name="Meng S."/>
            <person name="Qian L."/>
            <person name="Wei D."/>
            <person name="Dai S."/>
            <person name="Zhou R."/>
        </authorList>
    </citation>
    <scope>NUCLEOTIDE SEQUENCE [LARGE SCALE GENOMIC DNA]</scope>
    <source>
        <strain evidence="1">BV-YZ2020</strain>
    </source>
</reference>